<feature type="compositionally biased region" description="Low complexity" evidence="1">
    <location>
        <begin position="113"/>
        <end position="145"/>
    </location>
</feature>
<feature type="region of interest" description="Disordered" evidence="1">
    <location>
        <begin position="106"/>
        <end position="174"/>
    </location>
</feature>
<dbReference type="AlphaFoldDB" id="A0A0M3QU38"/>
<keyword evidence="3" id="KW-1185">Reference proteome</keyword>
<dbReference type="EMBL" id="CP012523">
    <property type="protein sequence ID" value="ALC39993.1"/>
    <property type="molecule type" value="Genomic_DNA"/>
</dbReference>
<dbReference type="STRING" id="30019.A0A0M3QU38"/>
<feature type="region of interest" description="Disordered" evidence="1">
    <location>
        <begin position="69"/>
        <end position="90"/>
    </location>
</feature>
<protein>
    <submittedName>
        <fullName evidence="2">CG17344</fullName>
    </submittedName>
</protein>
<organism evidence="2 3">
    <name type="scientific">Drosophila busckii</name>
    <name type="common">Fruit fly</name>
    <dbReference type="NCBI Taxonomy" id="30019"/>
    <lineage>
        <taxon>Eukaryota</taxon>
        <taxon>Metazoa</taxon>
        <taxon>Ecdysozoa</taxon>
        <taxon>Arthropoda</taxon>
        <taxon>Hexapoda</taxon>
        <taxon>Insecta</taxon>
        <taxon>Pterygota</taxon>
        <taxon>Neoptera</taxon>
        <taxon>Endopterygota</taxon>
        <taxon>Diptera</taxon>
        <taxon>Brachycera</taxon>
        <taxon>Muscomorpha</taxon>
        <taxon>Ephydroidea</taxon>
        <taxon>Drosophilidae</taxon>
        <taxon>Drosophila</taxon>
    </lineage>
</organism>
<dbReference type="OMA" id="RNLLCNE"/>
<evidence type="ECO:0000256" key="1">
    <source>
        <dbReference type="SAM" id="MobiDB-lite"/>
    </source>
</evidence>
<gene>
    <name evidence="2" type="ORF">Dbus_chr2Lg2078</name>
</gene>
<evidence type="ECO:0000313" key="3">
    <source>
        <dbReference type="Proteomes" id="UP000494163"/>
    </source>
</evidence>
<reference evidence="2 3" key="1">
    <citation type="submission" date="2015-08" db="EMBL/GenBank/DDBJ databases">
        <title>Ancestral chromatin configuration constrains chromatin evolution on differentiating sex chromosomes in Drosophila.</title>
        <authorList>
            <person name="Zhou Q."/>
            <person name="Bachtrog D."/>
        </authorList>
    </citation>
    <scope>NUCLEOTIDE SEQUENCE [LARGE SCALE GENOMIC DNA]</scope>
    <source>
        <tissue evidence="2">Whole larvae</tissue>
    </source>
</reference>
<dbReference type="Proteomes" id="UP000494163">
    <property type="component" value="Chromosome 2L"/>
</dbReference>
<accession>A0A0M3QU38</accession>
<dbReference type="OrthoDB" id="7860461at2759"/>
<sequence>MFSESEQAPTRTVPIENMTDVNWTAYDAFRRDLAKVHKTFSCCTQTDFTEEAGTLTDLTLGCKFVDHQLPQTSNRSGNGKRSLSRQTKSESSFQCGYSTLCAQSKRMRRSSSEQRSAQASWPTTTTDDSSTCNPSDSSSSSSISSIGTAHLTHTESQDSGYTTESSYQTATDSSFSLGTGSPLPAVDGAQFLHEIHVSIDSNAAEATVETISNDLSSLLSNEVEHIVLSSAGQRSAIYLIAYRFM</sequence>
<feature type="compositionally biased region" description="Polar residues" evidence="1">
    <location>
        <begin position="157"/>
        <end position="174"/>
    </location>
</feature>
<proteinExistence type="predicted"/>
<evidence type="ECO:0000313" key="2">
    <source>
        <dbReference type="EMBL" id="ALC39993.1"/>
    </source>
</evidence>
<name>A0A0M3QU38_DROBS</name>